<dbReference type="OrthoDB" id="7491744at2759"/>
<keyword evidence="1" id="KW-0732">Signal</keyword>
<dbReference type="AlphaFoldDB" id="A0A8S1AWU9"/>
<dbReference type="EMBL" id="CADEBC010000561">
    <property type="protein sequence ID" value="CAB3253200.1"/>
    <property type="molecule type" value="Genomic_DNA"/>
</dbReference>
<organism evidence="3 4">
    <name type="scientific">Arctia plantaginis</name>
    <name type="common">Wood tiger moth</name>
    <name type="synonym">Phalaena plantaginis</name>
    <dbReference type="NCBI Taxonomy" id="874455"/>
    <lineage>
        <taxon>Eukaryota</taxon>
        <taxon>Metazoa</taxon>
        <taxon>Ecdysozoa</taxon>
        <taxon>Arthropoda</taxon>
        <taxon>Hexapoda</taxon>
        <taxon>Insecta</taxon>
        <taxon>Pterygota</taxon>
        <taxon>Neoptera</taxon>
        <taxon>Endopterygota</taxon>
        <taxon>Lepidoptera</taxon>
        <taxon>Glossata</taxon>
        <taxon>Ditrysia</taxon>
        <taxon>Noctuoidea</taxon>
        <taxon>Erebidae</taxon>
        <taxon>Arctiinae</taxon>
        <taxon>Arctia</taxon>
    </lineage>
</organism>
<reference evidence="4 5" key="1">
    <citation type="submission" date="2020-04" db="EMBL/GenBank/DDBJ databases">
        <authorList>
            <person name="Wallbank WR R."/>
            <person name="Pardo Diaz C."/>
            <person name="Kozak K."/>
            <person name="Martin S."/>
            <person name="Jiggins C."/>
            <person name="Moest M."/>
            <person name="Warren A I."/>
            <person name="Byers J.R.P. K."/>
            <person name="Montejo-Kovacevich G."/>
            <person name="Yen C E."/>
        </authorList>
    </citation>
    <scope>NUCLEOTIDE SEQUENCE [LARGE SCALE GENOMIC DNA]</scope>
</reference>
<gene>
    <name evidence="2" type="ORF">APLA_LOCUS11653</name>
    <name evidence="3" type="ORF">APLA_LOCUS13930</name>
</gene>
<evidence type="ECO:0000313" key="2">
    <source>
        <dbReference type="EMBL" id="CAB3246853.1"/>
    </source>
</evidence>
<dbReference type="EMBL" id="CADEBD010000334">
    <property type="protein sequence ID" value="CAB3246853.1"/>
    <property type="molecule type" value="Genomic_DNA"/>
</dbReference>
<name>A0A8S1AWU9_ARCPL</name>
<evidence type="ECO:0000313" key="3">
    <source>
        <dbReference type="EMBL" id="CAB3253200.1"/>
    </source>
</evidence>
<sequence>MASLLFLTSFCLFSFLFCSTLHCVRIKSIGENQNHLNLGRHHEHTALGVPNSIISLVDICKGFYHARTQKVVCLLCKGFDLSCLVTAKPTTHPITTISSTTPITTTTTTTTPGTVSTVTATTAAPAEDK</sequence>
<comment type="caution">
    <text evidence="3">The sequence shown here is derived from an EMBL/GenBank/DDBJ whole genome shotgun (WGS) entry which is preliminary data.</text>
</comment>
<evidence type="ECO:0000313" key="4">
    <source>
        <dbReference type="Proteomes" id="UP000494106"/>
    </source>
</evidence>
<dbReference type="Proteomes" id="UP000494256">
    <property type="component" value="Unassembled WGS sequence"/>
</dbReference>
<evidence type="ECO:0000313" key="5">
    <source>
        <dbReference type="Proteomes" id="UP000494256"/>
    </source>
</evidence>
<accession>A0A8S1AWU9</accession>
<dbReference type="Proteomes" id="UP000494106">
    <property type="component" value="Unassembled WGS sequence"/>
</dbReference>
<evidence type="ECO:0000256" key="1">
    <source>
        <dbReference type="SAM" id="SignalP"/>
    </source>
</evidence>
<proteinExistence type="predicted"/>
<keyword evidence="4" id="KW-1185">Reference proteome</keyword>
<feature type="signal peptide" evidence="1">
    <location>
        <begin position="1"/>
        <end position="26"/>
    </location>
</feature>
<feature type="chain" id="PRO_5036273138" evidence="1">
    <location>
        <begin position="27"/>
        <end position="129"/>
    </location>
</feature>
<protein>
    <submittedName>
        <fullName evidence="3">Uncharacterized protein</fullName>
    </submittedName>
</protein>